<name>D5RS70_9PROT</name>
<gene>
    <name evidence="2" type="ORF">HMPREF0731_3932</name>
</gene>
<feature type="region of interest" description="Disordered" evidence="1">
    <location>
        <begin position="1"/>
        <end position="64"/>
    </location>
</feature>
<dbReference type="HOGENOM" id="CLU_209125_0_0_5"/>
<dbReference type="Proteomes" id="UP000005324">
    <property type="component" value="Unassembled WGS sequence"/>
</dbReference>
<dbReference type="AlphaFoldDB" id="D5RS70"/>
<organism evidence="2 3">
    <name type="scientific">Pseudoroseomonas cervicalis ATCC 49957</name>
    <dbReference type="NCBI Taxonomy" id="525371"/>
    <lineage>
        <taxon>Bacteria</taxon>
        <taxon>Pseudomonadati</taxon>
        <taxon>Pseudomonadota</taxon>
        <taxon>Alphaproteobacteria</taxon>
        <taxon>Acetobacterales</taxon>
        <taxon>Roseomonadaceae</taxon>
        <taxon>Roseomonas</taxon>
    </lineage>
</organism>
<dbReference type="EMBL" id="ADVL01000731">
    <property type="protein sequence ID" value="EFH09836.1"/>
    <property type="molecule type" value="Genomic_DNA"/>
</dbReference>
<accession>D5RS70</accession>
<evidence type="ECO:0000313" key="2">
    <source>
        <dbReference type="EMBL" id="EFH09836.1"/>
    </source>
</evidence>
<evidence type="ECO:0000313" key="3">
    <source>
        <dbReference type="Proteomes" id="UP000005324"/>
    </source>
</evidence>
<proteinExistence type="predicted"/>
<comment type="caution">
    <text evidence="2">The sequence shown here is derived from an EMBL/GenBank/DDBJ whole genome shotgun (WGS) entry which is preliminary data.</text>
</comment>
<dbReference type="RefSeq" id="WP_007002962.1">
    <property type="nucleotide sequence ID" value="NZ_GG770777.1"/>
</dbReference>
<feature type="compositionally biased region" description="Polar residues" evidence="1">
    <location>
        <begin position="45"/>
        <end position="64"/>
    </location>
</feature>
<protein>
    <submittedName>
        <fullName evidence="2">Uncharacterized protein</fullName>
    </submittedName>
</protein>
<sequence length="64" mass="6677">MSKAHLPPVPPANRGPQGSATPGEALPPGPAADNAESKERDLASQGRQGNIKTNTTNQGYQQDR</sequence>
<keyword evidence="3" id="KW-1185">Reference proteome</keyword>
<dbReference type="OrthoDB" id="7190664at2"/>
<reference evidence="2 3" key="1">
    <citation type="submission" date="2010-04" db="EMBL/GenBank/DDBJ databases">
        <authorList>
            <person name="Qin X."/>
            <person name="Bachman B."/>
            <person name="Battles P."/>
            <person name="Bell A."/>
            <person name="Bess C."/>
            <person name="Bickham C."/>
            <person name="Chaboub L."/>
            <person name="Chen D."/>
            <person name="Coyle M."/>
            <person name="Deiros D.R."/>
            <person name="Dinh H."/>
            <person name="Forbes L."/>
            <person name="Fowler G."/>
            <person name="Francisco L."/>
            <person name="Fu Q."/>
            <person name="Gubbala S."/>
            <person name="Hale W."/>
            <person name="Han Y."/>
            <person name="Hemphill L."/>
            <person name="Highlander S.K."/>
            <person name="Hirani K."/>
            <person name="Hogues M."/>
            <person name="Jackson L."/>
            <person name="Jakkamsetti A."/>
            <person name="Javaid M."/>
            <person name="Jiang H."/>
            <person name="Korchina V."/>
            <person name="Kovar C."/>
            <person name="Lara F."/>
            <person name="Lee S."/>
            <person name="Mata R."/>
            <person name="Mathew T."/>
            <person name="Moen C."/>
            <person name="Morales K."/>
            <person name="Munidasa M."/>
            <person name="Nazareth L."/>
            <person name="Ngo R."/>
            <person name="Nguyen L."/>
            <person name="Okwuonu G."/>
            <person name="Ongeri F."/>
            <person name="Patil S."/>
            <person name="Petrosino J."/>
            <person name="Pham C."/>
            <person name="Pham P."/>
            <person name="Pu L.-L."/>
            <person name="Puazo M."/>
            <person name="Raj R."/>
            <person name="Reid J."/>
            <person name="Rouhana J."/>
            <person name="Saada N."/>
            <person name="Shang Y."/>
            <person name="Simmons D."/>
            <person name="Thornton R."/>
            <person name="Warren J."/>
            <person name="Weissenberger G."/>
            <person name="Zhang J."/>
            <person name="Zhang L."/>
            <person name="Zhou C."/>
            <person name="Zhu D."/>
            <person name="Muzny D."/>
            <person name="Worley K."/>
            <person name="Gibbs R."/>
        </authorList>
    </citation>
    <scope>NUCLEOTIDE SEQUENCE [LARGE SCALE GENOMIC DNA]</scope>
    <source>
        <strain evidence="2 3">ATCC 49957</strain>
    </source>
</reference>
<evidence type="ECO:0000256" key="1">
    <source>
        <dbReference type="SAM" id="MobiDB-lite"/>
    </source>
</evidence>